<protein>
    <submittedName>
        <fullName evidence="2">Acyl-protein synthase</fullName>
    </submittedName>
</protein>
<dbReference type="RefSeq" id="WP_124491975.1">
    <property type="nucleotide sequence ID" value="NZ_QTOI01000098.1"/>
</dbReference>
<dbReference type="Pfam" id="PF04443">
    <property type="entry name" value="LuxE"/>
    <property type="match status" value="1"/>
</dbReference>
<gene>
    <name evidence="2" type="ORF">DF017_35910</name>
</gene>
<evidence type="ECO:0000313" key="2">
    <source>
        <dbReference type="EMBL" id="RQY78577.1"/>
    </source>
</evidence>
<feature type="domain" description="Acyl-protein synthetase LuxE" evidence="1">
    <location>
        <begin position="25"/>
        <end position="372"/>
    </location>
</feature>
<proteinExistence type="predicted"/>
<reference evidence="2 3" key="1">
    <citation type="submission" date="2018-08" db="EMBL/GenBank/DDBJ databases">
        <title>Comparative analysis of Burkholderia isolates from Puerto Rico.</title>
        <authorList>
            <person name="Hall C."/>
            <person name="Sahl J."/>
            <person name="Wagner D."/>
        </authorList>
    </citation>
    <scope>NUCLEOTIDE SEQUENCE [LARGE SCALE GENOMIC DNA]</scope>
    <source>
        <strain evidence="2 3">Bp8966</strain>
    </source>
</reference>
<keyword evidence="3" id="KW-1185">Reference proteome</keyword>
<organism evidence="2 3">
    <name type="scientific">Burkholderia stagnalis</name>
    <dbReference type="NCBI Taxonomy" id="1503054"/>
    <lineage>
        <taxon>Bacteria</taxon>
        <taxon>Pseudomonadati</taxon>
        <taxon>Pseudomonadota</taxon>
        <taxon>Betaproteobacteria</taxon>
        <taxon>Burkholderiales</taxon>
        <taxon>Burkholderiaceae</taxon>
        <taxon>Burkholderia</taxon>
        <taxon>Burkholderia cepacia complex</taxon>
    </lineage>
</organism>
<accession>A0ABX9YCS1</accession>
<name>A0ABX9YCS1_9BURK</name>
<dbReference type="EMBL" id="QTPM01000099">
    <property type="protein sequence ID" value="RQY78577.1"/>
    <property type="molecule type" value="Genomic_DNA"/>
</dbReference>
<sequence length="376" mass="42412">MITFPAVTAFCSIKNPYRVTRNTRRLFDMAMREMVSFHHDHTPGYAQWLAAHDLSLESARAISDWSTLPPLFARYFKQRLVLSHTGHDALELTSSGTTGQASRMRYDARSIKAAQSMVVKIFEYYGWSAPRKRSNYLLLNYEPIADMTLGTAYTEQFLCRFSAIGHIAYALRRNGDGHAFDVFGATRALQKFSIDGSPVRIMGFPALLWFILEHMREMECPPLNFADNSLVFLGGGWKTYANIEVPKATLYQRISEQLGIPADRCRDGYGALEHPVPYVECANHHFHVPIYARVYIRDTGTLECLPYGSRGFFHAVSPFITSCPAHSIVMSDLATLHPASSCPCGLETEWFELHGRAGTHVARNCAFSASEFLPRY</sequence>
<dbReference type="Gene3D" id="3.40.50.12780">
    <property type="entry name" value="N-terminal domain of ligase-like"/>
    <property type="match status" value="1"/>
</dbReference>
<dbReference type="InterPro" id="IPR007534">
    <property type="entry name" value="LuxE"/>
</dbReference>
<dbReference type="Proteomes" id="UP000281098">
    <property type="component" value="Unassembled WGS sequence"/>
</dbReference>
<dbReference type="InterPro" id="IPR042099">
    <property type="entry name" value="ANL_N_sf"/>
</dbReference>
<comment type="caution">
    <text evidence="2">The sequence shown here is derived from an EMBL/GenBank/DDBJ whole genome shotgun (WGS) entry which is preliminary data.</text>
</comment>
<evidence type="ECO:0000313" key="3">
    <source>
        <dbReference type="Proteomes" id="UP000281098"/>
    </source>
</evidence>
<evidence type="ECO:0000259" key="1">
    <source>
        <dbReference type="Pfam" id="PF04443"/>
    </source>
</evidence>